<dbReference type="EC" id="2.4.1.18" evidence="6"/>
<protein>
    <submittedName>
        <fullName evidence="6">1,4-alpha-glucan branching enzyme</fullName>
        <ecNumber evidence="6">2.4.1.18</ecNumber>
    </submittedName>
</protein>
<feature type="domain" description="Glycoside hydrolase family 57 N-terminal" evidence="5">
    <location>
        <begin position="221"/>
        <end position="399"/>
    </location>
</feature>
<dbReference type="InterPro" id="IPR011330">
    <property type="entry name" value="Glyco_hydro/deAcase_b/a-brl"/>
</dbReference>
<dbReference type="RefSeq" id="WP_183344396.1">
    <property type="nucleotide sequence ID" value="NZ_JACHNU010000007.1"/>
</dbReference>
<sequence length="530" mass="55958">MTGADRGELALVLHTHMPYVEGYGTWPFGEEWLWEAIATCYLPLLDALDAHGGGNVTVSLTPVLADQLAAPGVADRFAAFLRDVRRETHRLDVEGCRAGGKEAWARELERAAGDYERALARTAALGGDLLSAFAPHAAWTSSATHAVLPLLATDAGVRLQLDTGIASHRARFDGTVVPTSGAGRAGAAASGAAAHAGASAVGTAPATARPGAAPAREWRGGFWLPECAHAPWLDPLLQEAGVHATCVDLTDVLGRGAAAQLTPLQSADGPLLVPIDRATIELVWSDAGYPAHGLYRDYHAFTVHHHRVWNNAGGTYDPAAARAQVRVDAADFVARTIARLDAGAAELGRPALAVCAIDTELLGHWWYEGVDWLVAVLEEAERQGLAIAHLDDALERHPPIPVTDALAAAPAAAAARAAARPAGQPRELPTTTWGTPRDLSTWDGPQVADIAWRLRALELRTLAGPRRPGPRALRELLALQASDWAFQVTRELSGPYPRERSAGHAAALEAALAGEEGDGTVRALAPYLAR</sequence>
<comment type="caution">
    <text evidence="6">The sequence shown here is derived from an EMBL/GenBank/DDBJ whole genome shotgun (WGS) entry which is preliminary data.</text>
</comment>
<dbReference type="GO" id="GO:0030979">
    <property type="term" value="P:alpha-glucan biosynthetic process"/>
    <property type="evidence" value="ECO:0007669"/>
    <property type="project" value="InterPro"/>
</dbReference>
<evidence type="ECO:0000256" key="1">
    <source>
        <dbReference type="ARBA" id="ARBA00006821"/>
    </source>
</evidence>
<organism evidence="6 7">
    <name type="scientific">Conexibacter arvalis</name>
    <dbReference type="NCBI Taxonomy" id="912552"/>
    <lineage>
        <taxon>Bacteria</taxon>
        <taxon>Bacillati</taxon>
        <taxon>Actinomycetota</taxon>
        <taxon>Thermoleophilia</taxon>
        <taxon>Solirubrobacterales</taxon>
        <taxon>Conexibacteraceae</taxon>
        <taxon>Conexibacter</taxon>
    </lineage>
</organism>
<evidence type="ECO:0000259" key="5">
    <source>
        <dbReference type="Pfam" id="PF03065"/>
    </source>
</evidence>
<keyword evidence="6" id="KW-0808">Transferase</keyword>
<dbReference type="GO" id="GO:0003844">
    <property type="term" value="F:1,4-alpha-glucan branching enzyme activity"/>
    <property type="evidence" value="ECO:0007669"/>
    <property type="project" value="UniProtKB-EC"/>
</dbReference>
<dbReference type="Pfam" id="PF03065">
    <property type="entry name" value="Glyco_hydro_57"/>
    <property type="match status" value="1"/>
</dbReference>
<proteinExistence type="inferred from homology"/>
<evidence type="ECO:0000256" key="3">
    <source>
        <dbReference type="RuleBase" id="RU361196"/>
    </source>
</evidence>
<dbReference type="InterPro" id="IPR004300">
    <property type="entry name" value="Glyco_hydro_57_N"/>
</dbReference>
<dbReference type="PANTHER" id="PTHR41695:SF1">
    <property type="entry name" value="1,4-ALPHA-GLUCAN BRANCHING ENZYME TK1436"/>
    <property type="match status" value="1"/>
</dbReference>
<dbReference type="GO" id="GO:0005576">
    <property type="term" value="C:extracellular region"/>
    <property type="evidence" value="ECO:0007669"/>
    <property type="project" value="TreeGrafter"/>
</dbReference>
<dbReference type="InterPro" id="IPR040042">
    <property type="entry name" value="Branching_enz_MT3115-like"/>
</dbReference>
<name>A0A840IKC1_9ACTN</name>
<dbReference type="PANTHER" id="PTHR41695">
    <property type="entry name" value="1,4-ALPHA-GLUCAN BRANCHING ENZYME RV3031-RELATED"/>
    <property type="match status" value="1"/>
</dbReference>
<dbReference type="InterPro" id="IPR028995">
    <property type="entry name" value="Glyco_hydro_57/38_cen_sf"/>
</dbReference>
<keyword evidence="2 3" id="KW-0119">Carbohydrate metabolism</keyword>
<dbReference type="AlphaFoldDB" id="A0A840IKC1"/>
<keyword evidence="6" id="KW-0328">Glycosyltransferase</keyword>
<reference evidence="6 7" key="1">
    <citation type="submission" date="2020-08" db="EMBL/GenBank/DDBJ databases">
        <title>Genomic Encyclopedia of Archaeal and Bacterial Type Strains, Phase II (KMG-II): from individual species to whole genera.</title>
        <authorList>
            <person name="Goeker M."/>
        </authorList>
    </citation>
    <scope>NUCLEOTIDE SEQUENCE [LARGE SCALE GENOMIC DNA]</scope>
    <source>
        <strain evidence="6 7">DSM 23288</strain>
    </source>
</reference>
<feature type="region of interest" description="Disordered" evidence="4">
    <location>
        <begin position="416"/>
        <end position="440"/>
    </location>
</feature>
<dbReference type="InterPro" id="IPR027291">
    <property type="entry name" value="Glyco_hydro_38_N_sf"/>
</dbReference>
<evidence type="ECO:0000313" key="6">
    <source>
        <dbReference type="EMBL" id="MBB4664378.1"/>
    </source>
</evidence>
<accession>A0A840IKC1</accession>
<keyword evidence="7" id="KW-1185">Reference proteome</keyword>
<evidence type="ECO:0000313" key="7">
    <source>
        <dbReference type="Proteomes" id="UP000585272"/>
    </source>
</evidence>
<dbReference type="Gene3D" id="1.20.1430.10">
    <property type="entry name" value="Families 57/38 glycoside transferase, middle domain"/>
    <property type="match status" value="1"/>
</dbReference>
<evidence type="ECO:0000256" key="4">
    <source>
        <dbReference type="SAM" id="MobiDB-lite"/>
    </source>
</evidence>
<dbReference type="EMBL" id="JACHNU010000007">
    <property type="protein sequence ID" value="MBB4664378.1"/>
    <property type="molecule type" value="Genomic_DNA"/>
</dbReference>
<comment type="similarity">
    <text evidence="1 3">Belongs to the glycosyl hydrolase 57 family.</text>
</comment>
<dbReference type="Gene3D" id="3.20.110.10">
    <property type="entry name" value="Glycoside hydrolase 38, N terminal domain"/>
    <property type="match status" value="2"/>
</dbReference>
<evidence type="ECO:0000256" key="2">
    <source>
        <dbReference type="ARBA" id="ARBA00023277"/>
    </source>
</evidence>
<dbReference type="InterPro" id="IPR037090">
    <property type="entry name" value="57_glycoside_trans_central"/>
</dbReference>
<dbReference type="SUPFAM" id="SSF88688">
    <property type="entry name" value="Families 57/38 glycoside transferase middle domain"/>
    <property type="match status" value="1"/>
</dbReference>
<dbReference type="Proteomes" id="UP000585272">
    <property type="component" value="Unassembled WGS sequence"/>
</dbReference>
<gene>
    <name evidence="6" type="ORF">BDZ31_003989</name>
</gene>
<dbReference type="SUPFAM" id="SSF88713">
    <property type="entry name" value="Glycoside hydrolase/deacetylase"/>
    <property type="match status" value="2"/>
</dbReference>